<dbReference type="InterPro" id="IPR050950">
    <property type="entry name" value="HTH-type_LysR_regulators"/>
</dbReference>
<evidence type="ECO:0000256" key="3">
    <source>
        <dbReference type="ARBA" id="ARBA00023125"/>
    </source>
</evidence>
<dbReference type="PANTHER" id="PTHR30419">
    <property type="entry name" value="HTH-TYPE TRANSCRIPTIONAL REGULATOR YBHD"/>
    <property type="match status" value="1"/>
</dbReference>
<dbReference type="SUPFAM" id="SSF53850">
    <property type="entry name" value="Periplasmic binding protein-like II"/>
    <property type="match status" value="1"/>
</dbReference>
<reference evidence="6 7" key="1">
    <citation type="submission" date="2016-10" db="EMBL/GenBank/DDBJ databases">
        <authorList>
            <person name="de Groot N.N."/>
        </authorList>
    </citation>
    <scope>NUCLEOTIDE SEQUENCE [LARGE SCALE GENOMIC DNA]</scope>
    <source>
        <strain evidence="6 7">CGMCC 4.2023</strain>
    </source>
</reference>
<dbReference type="GO" id="GO:0005829">
    <property type="term" value="C:cytosol"/>
    <property type="evidence" value="ECO:0007669"/>
    <property type="project" value="TreeGrafter"/>
</dbReference>
<dbReference type="Pfam" id="PF00126">
    <property type="entry name" value="HTH_1"/>
    <property type="match status" value="1"/>
</dbReference>
<dbReference type="AlphaFoldDB" id="A0A1H6B8J4"/>
<dbReference type="Proteomes" id="UP000236754">
    <property type="component" value="Unassembled WGS sequence"/>
</dbReference>
<keyword evidence="7" id="KW-1185">Reference proteome</keyword>
<keyword evidence="4" id="KW-0804">Transcription</keyword>
<dbReference type="PANTHER" id="PTHR30419:SF8">
    <property type="entry name" value="NITROGEN ASSIMILATION TRANSCRIPTIONAL ACTIVATOR-RELATED"/>
    <property type="match status" value="1"/>
</dbReference>
<dbReference type="EMBL" id="FNVU01000006">
    <property type="protein sequence ID" value="SEG57181.1"/>
    <property type="molecule type" value="Genomic_DNA"/>
</dbReference>
<dbReference type="GO" id="GO:0003677">
    <property type="term" value="F:DNA binding"/>
    <property type="evidence" value="ECO:0007669"/>
    <property type="project" value="UniProtKB-KW"/>
</dbReference>
<gene>
    <name evidence="6" type="ORF">SAMN05216223_106323</name>
</gene>
<evidence type="ECO:0000256" key="4">
    <source>
        <dbReference type="ARBA" id="ARBA00023163"/>
    </source>
</evidence>
<sequence>MQEPSAPVPLPSTALSRIRLRHLTCFVAIAEERTLAGAATRLRLSQPAVSKTLAELELVAGRRLVDRGRAGASLTEDGSRFLRHALEVTRAMESASQALTRESAPGIAPLRIGALPTVAGGLLPRALVRLHRARPHAWVQVLSASNPELVAALTAGRIECAIGRMAEPGAMRGISFELLYTESLAVVARPQHPLATGPDRPVPASALLDYPLVVPGPGTAPRLQADAFLQSVGADAPTRCTETASLTLARAVTLLSDAVWITSRHASQLDVDRGLLAPLDVAVPQSAEPVGVLRRTRTPLSDLAEEVVDLIRAAA</sequence>
<comment type="similarity">
    <text evidence="1">Belongs to the LysR transcriptional regulatory family.</text>
</comment>
<dbReference type="PROSITE" id="PS50931">
    <property type="entry name" value="HTH_LYSR"/>
    <property type="match status" value="1"/>
</dbReference>
<feature type="domain" description="HTH lysR-type" evidence="5">
    <location>
        <begin position="18"/>
        <end position="75"/>
    </location>
</feature>
<keyword evidence="3 6" id="KW-0238">DNA-binding</keyword>
<name>A0A1H6B8J4_9ACTN</name>
<dbReference type="RefSeq" id="WP_103886580.1">
    <property type="nucleotide sequence ID" value="NZ_FNVU01000006.1"/>
</dbReference>
<dbReference type="InterPro" id="IPR036388">
    <property type="entry name" value="WH-like_DNA-bd_sf"/>
</dbReference>
<dbReference type="OrthoDB" id="3636008at2"/>
<dbReference type="InterPro" id="IPR036390">
    <property type="entry name" value="WH_DNA-bd_sf"/>
</dbReference>
<evidence type="ECO:0000313" key="7">
    <source>
        <dbReference type="Proteomes" id="UP000236754"/>
    </source>
</evidence>
<evidence type="ECO:0000256" key="2">
    <source>
        <dbReference type="ARBA" id="ARBA00023015"/>
    </source>
</evidence>
<dbReference type="SUPFAM" id="SSF46785">
    <property type="entry name" value="Winged helix' DNA-binding domain"/>
    <property type="match status" value="1"/>
</dbReference>
<dbReference type="Gene3D" id="3.40.190.10">
    <property type="entry name" value="Periplasmic binding protein-like II"/>
    <property type="match status" value="2"/>
</dbReference>
<evidence type="ECO:0000259" key="5">
    <source>
        <dbReference type="PROSITE" id="PS50931"/>
    </source>
</evidence>
<evidence type="ECO:0000313" key="6">
    <source>
        <dbReference type="EMBL" id="SEG57181.1"/>
    </source>
</evidence>
<dbReference type="Pfam" id="PF03466">
    <property type="entry name" value="LysR_substrate"/>
    <property type="match status" value="1"/>
</dbReference>
<keyword evidence="2" id="KW-0805">Transcription regulation</keyword>
<dbReference type="Gene3D" id="1.10.10.10">
    <property type="entry name" value="Winged helix-like DNA-binding domain superfamily/Winged helix DNA-binding domain"/>
    <property type="match status" value="1"/>
</dbReference>
<dbReference type="InterPro" id="IPR005119">
    <property type="entry name" value="LysR_subst-bd"/>
</dbReference>
<dbReference type="GO" id="GO:0003700">
    <property type="term" value="F:DNA-binding transcription factor activity"/>
    <property type="evidence" value="ECO:0007669"/>
    <property type="project" value="InterPro"/>
</dbReference>
<evidence type="ECO:0000256" key="1">
    <source>
        <dbReference type="ARBA" id="ARBA00009437"/>
    </source>
</evidence>
<dbReference type="InterPro" id="IPR000847">
    <property type="entry name" value="LysR_HTH_N"/>
</dbReference>
<accession>A0A1H6B8J4</accession>
<proteinExistence type="inferred from homology"/>
<organism evidence="6 7">
    <name type="scientific">Actinacidiphila yanglinensis</name>
    <dbReference type="NCBI Taxonomy" id="310779"/>
    <lineage>
        <taxon>Bacteria</taxon>
        <taxon>Bacillati</taxon>
        <taxon>Actinomycetota</taxon>
        <taxon>Actinomycetes</taxon>
        <taxon>Kitasatosporales</taxon>
        <taxon>Streptomycetaceae</taxon>
        <taxon>Actinacidiphila</taxon>
    </lineage>
</organism>
<protein>
    <submittedName>
        <fullName evidence="6">DNA-binding transcriptional regulator, LysR family</fullName>
    </submittedName>
</protein>